<dbReference type="EMBL" id="CAJNOK010020479">
    <property type="protein sequence ID" value="CAF1317192.1"/>
    <property type="molecule type" value="Genomic_DNA"/>
</dbReference>
<evidence type="ECO:0000256" key="1">
    <source>
        <dbReference type="SAM" id="MobiDB-lite"/>
    </source>
</evidence>
<comment type="caution">
    <text evidence="2">The sequence shown here is derived from an EMBL/GenBank/DDBJ whole genome shotgun (WGS) entry which is preliminary data.</text>
</comment>
<dbReference type="OrthoDB" id="10044176at2759"/>
<feature type="compositionally biased region" description="Polar residues" evidence="1">
    <location>
        <begin position="119"/>
        <end position="135"/>
    </location>
</feature>
<dbReference type="EMBL" id="CAJOBC010001237">
    <property type="protein sequence ID" value="CAF3665824.1"/>
    <property type="molecule type" value="Genomic_DNA"/>
</dbReference>
<name>A0A813XPU2_9BILA</name>
<evidence type="ECO:0000313" key="3">
    <source>
        <dbReference type="EMBL" id="CAF1317192.1"/>
    </source>
</evidence>
<dbReference type="AlphaFoldDB" id="A0A813XPU2"/>
<evidence type="ECO:0000313" key="6">
    <source>
        <dbReference type="Proteomes" id="UP000663829"/>
    </source>
</evidence>
<dbReference type="EMBL" id="CAJNOQ010001237">
    <property type="protein sequence ID" value="CAF0879378.1"/>
    <property type="molecule type" value="Genomic_DNA"/>
</dbReference>
<evidence type="ECO:0000313" key="2">
    <source>
        <dbReference type="EMBL" id="CAF0879378.1"/>
    </source>
</evidence>
<keyword evidence="6" id="KW-1185">Reference proteome</keyword>
<protein>
    <submittedName>
        <fullName evidence="2">Uncharacterized protein</fullName>
    </submittedName>
</protein>
<gene>
    <name evidence="2" type="ORF">GPM918_LOCUS7527</name>
    <name evidence="3" type="ORF">OVA965_LOCUS29266</name>
    <name evidence="4" type="ORF">SRO942_LOCUS7527</name>
    <name evidence="5" type="ORF">TMI583_LOCUS30033</name>
</gene>
<dbReference type="EMBL" id="CAJOBA010042078">
    <property type="protein sequence ID" value="CAF4126348.1"/>
    <property type="molecule type" value="Genomic_DNA"/>
</dbReference>
<dbReference type="Proteomes" id="UP000682733">
    <property type="component" value="Unassembled WGS sequence"/>
</dbReference>
<feature type="region of interest" description="Disordered" evidence="1">
    <location>
        <begin position="118"/>
        <end position="157"/>
    </location>
</feature>
<dbReference type="Proteomes" id="UP000677228">
    <property type="component" value="Unassembled WGS sequence"/>
</dbReference>
<dbReference type="Proteomes" id="UP000681722">
    <property type="component" value="Unassembled WGS sequence"/>
</dbReference>
<reference evidence="2" key="1">
    <citation type="submission" date="2021-02" db="EMBL/GenBank/DDBJ databases">
        <authorList>
            <person name="Nowell W R."/>
        </authorList>
    </citation>
    <scope>NUCLEOTIDE SEQUENCE</scope>
</reference>
<sequence>MGTEIQAFLKNVDVRITIDEIEQALTSVGLLVEKVERLKNHAKQHDGTTVKVTFADVFNRNMIVRTELQTDHMFIAVEAAKFTTKLTQYFICLGGHHHATDSKCPKYQEQMKKLKTTVDDYSTSTSNKQRSSPNLTDLHAFPSLDGGRQQNSSSSSLNKDNLVEEVFRKVMSEIEPVLNGISDRLDSKLPTLFSSLSIPSTKAQYNQNPHQYHDVDFETEDEYINQDGDEDEGYKSFEMKEIFTSTSAGK</sequence>
<accession>A0A813XPU2</accession>
<proteinExistence type="predicted"/>
<evidence type="ECO:0000313" key="5">
    <source>
        <dbReference type="EMBL" id="CAF4126348.1"/>
    </source>
</evidence>
<evidence type="ECO:0000313" key="4">
    <source>
        <dbReference type="EMBL" id="CAF3665824.1"/>
    </source>
</evidence>
<dbReference type="Proteomes" id="UP000663829">
    <property type="component" value="Unassembled WGS sequence"/>
</dbReference>
<organism evidence="2 6">
    <name type="scientific">Didymodactylos carnosus</name>
    <dbReference type="NCBI Taxonomy" id="1234261"/>
    <lineage>
        <taxon>Eukaryota</taxon>
        <taxon>Metazoa</taxon>
        <taxon>Spiralia</taxon>
        <taxon>Gnathifera</taxon>
        <taxon>Rotifera</taxon>
        <taxon>Eurotatoria</taxon>
        <taxon>Bdelloidea</taxon>
        <taxon>Philodinida</taxon>
        <taxon>Philodinidae</taxon>
        <taxon>Didymodactylos</taxon>
    </lineage>
</organism>